<keyword evidence="1" id="KW-1133">Transmembrane helix</keyword>
<feature type="transmembrane region" description="Helical" evidence="1">
    <location>
        <begin position="97"/>
        <end position="115"/>
    </location>
</feature>
<organism evidence="2 3">
    <name type="scientific">Alistipes shahii</name>
    <dbReference type="NCBI Taxonomy" id="328814"/>
    <lineage>
        <taxon>Bacteria</taxon>
        <taxon>Pseudomonadati</taxon>
        <taxon>Bacteroidota</taxon>
        <taxon>Bacteroidia</taxon>
        <taxon>Bacteroidales</taxon>
        <taxon>Rikenellaceae</taxon>
        <taxon>Alistipes</taxon>
    </lineage>
</organism>
<evidence type="ECO:0000313" key="2">
    <source>
        <dbReference type="EMBL" id="KAA2365775.1"/>
    </source>
</evidence>
<feature type="transmembrane region" description="Helical" evidence="1">
    <location>
        <begin position="65"/>
        <end position="85"/>
    </location>
</feature>
<evidence type="ECO:0000256" key="1">
    <source>
        <dbReference type="SAM" id="Phobius"/>
    </source>
</evidence>
<keyword evidence="1" id="KW-0472">Membrane</keyword>
<sequence>MAFKVFTLLINGLVPVIPAWFIMNSHPETAVIKPWPIVWTLLGVNVLFILIAWKHLGYTRRQRETEALMLIVNAFVPLATYNWLFPAETQFSFPMQILLYCSMQVVWIVSIEIAPDWVGRIRQRKAEERALSGKQHFESREEVLKKHQNKA</sequence>
<evidence type="ECO:0000313" key="3">
    <source>
        <dbReference type="Proteomes" id="UP000323567"/>
    </source>
</evidence>
<gene>
    <name evidence="2" type="ORF">F2Y13_14390</name>
</gene>
<feature type="transmembrane region" description="Helical" evidence="1">
    <location>
        <begin position="5"/>
        <end position="23"/>
    </location>
</feature>
<dbReference type="AlphaFoldDB" id="A0A5B3FX32"/>
<dbReference type="RefSeq" id="WP_149887866.1">
    <property type="nucleotide sequence ID" value="NZ_DBEXFN010000083.1"/>
</dbReference>
<comment type="caution">
    <text evidence="2">The sequence shown here is derived from an EMBL/GenBank/DDBJ whole genome shotgun (WGS) entry which is preliminary data.</text>
</comment>
<name>A0A5B3FX32_9BACT</name>
<feature type="transmembrane region" description="Helical" evidence="1">
    <location>
        <begin position="35"/>
        <end position="53"/>
    </location>
</feature>
<accession>A0A5B3FX32</accession>
<proteinExistence type="predicted"/>
<dbReference type="EMBL" id="VVXK01000031">
    <property type="protein sequence ID" value="KAA2365775.1"/>
    <property type="molecule type" value="Genomic_DNA"/>
</dbReference>
<reference evidence="2 3" key="1">
    <citation type="journal article" date="2019" name="Nat. Med.">
        <title>A library of human gut bacterial isolates paired with longitudinal multiomics data enables mechanistic microbiome research.</title>
        <authorList>
            <person name="Poyet M."/>
            <person name="Groussin M."/>
            <person name="Gibbons S.M."/>
            <person name="Avila-Pacheco J."/>
            <person name="Jiang X."/>
            <person name="Kearney S.M."/>
            <person name="Perrotta A.R."/>
            <person name="Berdy B."/>
            <person name="Zhao S."/>
            <person name="Lieberman T.D."/>
            <person name="Swanson P.K."/>
            <person name="Smith M."/>
            <person name="Roesemann S."/>
            <person name="Alexander J.E."/>
            <person name="Rich S.A."/>
            <person name="Livny J."/>
            <person name="Vlamakis H."/>
            <person name="Clish C."/>
            <person name="Bullock K."/>
            <person name="Deik A."/>
            <person name="Scott J."/>
            <person name="Pierce K.A."/>
            <person name="Xavier R.J."/>
            <person name="Alm E.J."/>
        </authorList>
    </citation>
    <scope>NUCLEOTIDE SEQUENCE [LARGE SCALE GENOMIC DNA]</scope>
    <source>
        <strain evidence="2 3">BIOML-A2</strain>
    </source>
</reference>
<protein>
    <submittedName>
        <fullName evidence="2">Uncharacterized protein</fullName>
    </submittedName>
</protein>
<keyword evidence="1" id="KW-0812">Transmembrane</keyword>
<dbReference type="Proteomes" id="UP000323567">
    <property type="component" value="Unassembled WGS sequence"/>
</dbReference>